<evidence type="ECO:0000256" key="4">
    <source>
        <dbReference type="SAM" id="MobiDB-lite"/>
    </source>
</evidence>
<dbReference type="PANTHER" id="PTHR43429">
    <property type="entry name" value="PYRIDINE NUCLEOTIDE-DISULFIDE OXIDOREDUCTASE DOMAIN-CONTAINING"/>
    <property type="match status" value="1"/>
</dbReference>
<protein>
    <submittedName>
        <fullName evidence="6">Pyr_redox_2 domain-containing protein</fullName>
    </submittedName>
</protein>
<evidence type="ECO:0000313" key="5">
    <source>
        <dbReference type="Proteomes" id="UP000095280"/>
    </source>
</evidence>
<evidence type="ECO:0000256" key="3">
    <source>
        <dbReference type="ARBA" id="ARBA00022827"/>
    </source>
</evidence>
<evidence type="ECO:0000256" key="2">
    <source>
        <dbReference type="ARBA" id="ARBA00022630"/>
    </source>
</evidence>
<dbReference type="Proteomes" id="UP000095280">
    <property type="component" value="Unplaced"/>
</dbReference>
<evidence type="ECO:0000256" key="1">
    <source>
        <dbReference type="ARBA" id="ARBA00001974"/>
    </source>
</evidence>
<accession>A0A1I8FL01</accession>
<dbReference type="AlphaFoldDB" id="A0A1I8FL01"/>
<evidence type="ECO:0000313" key="6">
    <source>
        <dbReference type="WBParaSite" id="maker-unitig_39121-snap-gene-0.2-mRNA-1"/>
    </source>
</evidence>
<keyword evidence="5" id="KW-1185">Reference proteome</keyword>
<organism evidence="5 6">
    <name type="scientific">Macrostomum lignano</name>
    <dbReference type="NCBI Taxonomy" id="282301"/>
    <lineage>
        <taxon>Eukaryota</taxon>
        <taxon>Metazoa</taxon>
        <taxon>Spiralia</taxon>
        <taxon>Lophotrochozoa</taxon>
        <taxon>Platyhelminthes</taxon>
        <taxon>Rhabditophora</taxon>
        <taxon>Macrostomorpha</taxon>
        <taxon>Macrostomida</taxon>
        <taxon>Macrostomidae</taxon>
        <taxon>Macrostomum</taxon>
    </lineage>
</organism>
<proteinExistence type="predicted"/>
<dbReference type="WBParaSite" id="maker-unitig_39121-snap-gene-0.2-mRNA-1">
    <property type="protein sequence ID" value="maker-unitig_39121-snap-gene-0.2-mRNA-1"/>
    <property type="gene ID" value="maker-unitig_39121-snap-gene-0.2"/>
</dbReference>
<keyword evidence="3" id="KW-0274">FAD</keyword>
<comment type="cofactor">
    <cofactor evidence="1">
        <name>FAD</name>
        <dbReference type="ChEBI" id="CHEBI:57692"/>
    </cofactor>
</comment>
<keyword evidence="2" id="KW-0285">Flavoprotein</keyword>
<feature type="region of interest" description="Disordered" evidence="4">
    <location>
        <begin position="1"/>
        <end position="22"/>
    </location>
</feature>
<sequence length="335" mass="36510">MHRFQRETRQLSAASLANPEPSAAGEAAEVRIGYGELLPVHRALRRQIRAGAGKADPDLACGIRDTETVADLSKKLSTCRRFLVVGNGGIATESRSNEVCATSTSWAVRTGLHRSRFFDAAGAASSCCPVWRAAWAEGREVDKPSERQQEQQQMRQHNGELLGVDLIVSATGVTPTALLPTAASVRRWMLRAPWPSTAAMRSSLAHVFAAVTLAAAPVGRPTVRLPRRRRRPAVVSDAPVVAGAPDRLFARPLHVGGQAGESPPPLDIGFELFTHVTRFFSYKIVLLACTTHKVGQRRIRGAASCDPRRRVRELDLSQFGEHLLDPGVDIDDYFD</sequence>
<dbReference type="PANTHER" id="PTHR43429:SF2">
    <property type="entry name" value="PYRIDINE NUCLEOTIDE-DISULFIDE OXIDOREDUCTASE DOMAIN-CONTAINING PROTEIN 1"/>
    <property type="match status" value="1"/>
</dbReference>
<reference evidence="6" key="1">
    <citation type="submission" date="2016-11" db="UniProtKB">
        <authorList>
            <consortium name="WormBaseParasite"/>
        </authorList>
    </citation>
    <scope>IDENTIFICATION</scope>
</reference>
<dbReference type="InterPro" id="IPR050260">
    <property type="entry name" value="FAD-bd_OxRdtase"/>
</dbReference>
<name>A0A1I8FL01_9PLAT</name>